<evidence type="ECO:0000313" key="2">
    <source>
        <dbReference type="Proteomes" id="UP000828048"/>
    </source>
</evidence>
<proteinExistence type="predicted"/>
<name>A0ACB7Z299_9ERIC</name>
<comment type="caution">
    <text evidence="1">The sequence shown here is derived from an EMBL/GenBank/DDBJ whole genome shotgun (WGS) entry which is preliminary data.</text>
</comment>
<dbReference type="EMBL" id="CM037154">
    <property type="protein sequence ID" value="KAH7859398.1"/>
    <property type="molecule type" value="Genomic_DNA"/>
</dbReference>
<reference evidence="1 2" key="1">
    <citation type="journal article" date="2021" name="Hortic Res">
        <title>High-quality reference genome and annotation aids understanding of berry development for evergreen blueberry (Vaccinium darrowii).</title>
        <authorList>
            <person name="Yu J."/>
            <person name="Hulse-Kemp A.M."/>
            <person name="Babiker E."/>
            <person name="Staton M."/>
        </authorList>
    </citation>
    <scope>NUCLEOTIDE SEQUENCE [LARGE SCALE GENOMIC DNA]</scope>
    <source>
        <strain evidence="2">cv. NJ 8807/NJ 8810</strain>
        <tissue evidence="1">Young leaf</tissue>
    </source>
</reference>
<accession>A0ACB7Z299</accession>
<dbReference type="Proteomes" id="UP000828048">
    <property type="component" value="Chromosome 4"/>
</dbReference>
<organism evidence="1 2">
    <name type="scientific">Vaccinium darrowii</name>
    <dbReference type="NCBI Taxonomy" id="229202"/>
    <lineage>
        <taxon>Eukaryota</taxon>
        <taxon>Viridiplantae</taxon>
        <taxon>Streptophyta</taxon>
        <taxon>Embryophyta</taxon>
        <taxon>Tracheophyta</taxon>
        <taxon>Spermatophyta</taxon>
        <taxon>Magnoliopsida</taxon>
        <taxon>eudicotyledons</taxon>
        <taxon>Gunneridae</taxon>
        <taxon>Pentapetalae</taxon>
        <taxon>asterids</taxon>
        <taxon>Ericales</taxon>
        <taxon>Ericaceae</taxon>
        <taxon>Vaccinioideae</taxon>
        <taxon>Vaccinieae</taxon>
        <taxon>Vaccinium</taxon>
    </lineage>
</organism>
<protein>
    <submittedName>
        <fullName evidence="1">Uncharacterized protein</fullName>
    </submittedName>
</protein>
<gene>
    <name evidence="1" type="ORF">Vadar_000571</name>
</gene>
<sequence>MRRYVHITSLLFFLFHFVFSEIPQTQKNTMNNLYNLLQNNTGQSPFPWNSTRDPDPCSWKGVTCNSNKSSITQFSLQFFSLSTSDFLPVLCQIDTLESIDLSNNHLSSIPSEFMTACGNLSGLKALNFSRNKLNGPLPSFDGFSKLEYLDFSLNNLSGPISFQMDGLISLKNLSLGYNQFTGSVPTRLGNSTALEYLGLSSNRFGGKIPEEIANYSNLSAIDLSVNNLSGSIPDRFQEFPNLQVLVLSSNNLRGEIPQFLSNITTLSRFAANQNSFSGAIPPGFTKYLRNLDLSYNQLQGSIPSDLLSQTNLLSVDLTENSLVGSIPQNISSSLVRLRLGNNRLDGTIPSSFFGSHLELTYLELDGNSLVGSIPPQLGFCESLALLNLANNNLTGSLPVEWGNLSKLEELKLQANNLFGEIPIEITQLQGLRKLNVSWNSLNGSIPPSVSRLQNLNNLDLRGNNLSGSIPESIGNLNSLMELQLGSNQLGGKIPSLPQSLTIALNLSSNLFEGQIPETLSRLTVLEVLDLSNNRFSGKIPDFFAKMGSLTQLVLSNNMLVGLIPDFPPYISVETAGNTGLIKPQKPSSTPKTKKTVPVGLVVAVAIAVSAFTILIGTIVFLTISRRFYKTKDERIQSEENFSQPQVIRGNLLTPNAVHRSNIDFNKAMEAVTNPSNIILKTRFSTYYKAIMPSGISYFVKKLNWSDKIFQLGTHEKFSEELEALGKLNNSNVMTPLAYVLTLDSAYLFYEFAQKGTLFDVLHGSLGEALDWGSRYSIAIGVAQGLAFLHGCASGPVLLLDLSSKSILLKSLKEPQVGDVELCKVIDPTKSTGSLSAIAGSVGYIPPEYAYTMRVTMAGNVYSFGVLLLELVTGKSAVSQGTELAKWVLSNSVKQDKMDHILDFSISRTSLAVRSQMLAVLRVALACVSISPDARPKTKSILRMLLNAR</sequence>
<evidence type="ECO:0000313" key="1">
    <source>
        <dbReference type="EMBL" id="KAH7859398.1"/>
    </source>
</evidence>
<keyword evidence="2" id="KW-1185">Reference proteome</keyword>